<evidence type="ECO:0000259" key="1">
    <source>
        <dbReference type="Pfam" id="PF22041"/>
    </source>
</evidence>
<dbReference type="OrthoDB" id="4951845at2759"/>
<gene>
    <name evidence="2" type="ORF">CVT25_012930</name>
</gene>
<dbReference type="EMBL" id="NHYD01003714">
    <property type="protein sequence ID" value="PPQ74187.1"/>
    <property type="molecule type" value="Genomic_DNA"/>
</dbReference>
<accession>A0A409W6N7</accession>
<feature type="domain" description="Glutathione S-transferase UstS-like C-terminal" evidence="1">
    <location>
        <begin position="56"/>
        <end position="86"/>
    </location>
</feature>
<evidence type="ECO:0000313" key="2">
    <source>
        <dbReference type="EMBL" id="PPQ74187.1"/>
    </source>
</evidence>
<dbReference type="AlphaFoldDB" id="A0A409W6N7"/>
<protein>
    <recommendedName>
        <fullName evidence="1">Glutathione S-transferase UstS-like C-terminal domain-containing protein</fullName>
    </recommendedName>
</protein>
<keyword evidence="3" id="KW-1185">Reference proteome</keyword>
<dbReference type="InterPro" id="IPR054416">
    <property type="entry name" value="GST_UstS-like_C"/>
</dbReference>
<reference evidence="2 3" key="1">
    <citation type="journal article" date="2018" name="Evol. Lett.">
        <title>Horizontal gene cluster transfer increased hallucinogenic mushroom diversity.</title>
        <authorList>
            <person name="Reynolds H.T."/>
            <person name="Vijayakumar V."/>
            <person name="Gluck-Thaler E."/>
            <person name="Korotkin H.B."/>
            <person name="Matheny P.B."/>
            <person name="Slot J.C."/>
        </authorList>
    </citation>
    <scope>NUCLEOTIDE SEQUENCE [LARGE SCALE GENOMIC DNA]</scope>
    <source>
        <strain evidence="2 3">2631</strain>
    </source>
</reference>
<organism evidence="2 3">
    <name type="scientific">Psilocybe cyanescens</name>
    <dbReference type="NCBI Taxonomy" id="93625"/>
    <lineage>
        <taxon>Eukaryota</taxon>
        <taxon>Fungi</taxon>
        <taxon>Dikarya</taxon>
        <taxon>Basidiomycota</taxon>
        <taxon>Agaricomycotina</taxon>
        <taxon>Agaricomycetes</taxon>
        <taxon>Agaricomycetidae</taxon>
        <taxon>Agaricales</taxon>
        <taxon>Agaricineae</taxon>
        <taxon>Strophariaceae</taxon>
        <taxon>Psilocybe</taxon>
    </lineage>
</organism>
<sequence>MALHLSVLPDMRKLMNLVNITPRVEMAKSKDRTQDWIKLQEAMDQFDAWFARNGGRVWGEGSEGWKKIMSWNGGRWKNLSDYFKRYETAA</sequence>
<dbReference type="Gene3D" id="1.20.1050.10">
    <property type="match status" value="1"/>
</dbReference>
<name>A0A409W6N7_PSICY</name>
<proteinExistence type="predicted"/>
<comment type="caution">
    <text evidence="2">The sequence shown here is derived from an EMBL/GenBank/DDBJ whole genome shotgun (WGS) entry which is preliminary data.</text>
</comment>
<dbReference type="InParanoid" id="A0A409W6N7"/>
<dbReference type="Proteomes" id="UP000283269">
    <property type="component" value="Unassembled WGS sequence"/>
</dbReference>
<dbReference type="Pfam" id="PF22041">
    <property type="entry name" value="GST_C_7"/>
    <property type="match status" value="1"/>
</dbReference>
<evidence type="ECO:0000313" key="3">
    <source>
        <dbReference type="Proteomes" id="UP000283269"/>
    </source>
</evidence>